<dbReference type="InterPro" id="IPR025736">
    <property type="entry name" value="PucR_C-HTH_dom"/>
</dbReference>
<dbReference type="Proteomes" id="UP000181909">
    <property type="component" value="Unassembled WGS sequence"/>
</dbReference>
<protein>
    <submittedName>
        <fullName evidence="2">PucR C-terminal helix-turn-helix domain-containing protein</fullName>
    </submittedName>
</protein>
<dbReference type="RefSeq" id="WP_107408153.1">
    <property type="nucleotide sequence ID" value="NZ_CP108276.1"/>
</dbReference>
<dbReference type="STRING" id="1893.SAMN02787144_1001642"/>
<dbReference type="AlphaFoldDB" id="A0A1K1UMZ2"/>
<dbReference type="Pfam" id="PF13556">
    <property type="entry name" value="HTH_30"/>
    <property type="match status" value="2"/>
</dbReference>
<dbReference type="OrthoDB" id="3674804at2"/>
<gene>
    <name evidence="2" type="ORF">SAMN02787144_1001642</name>
</gene>
<dbReference type="InterPro" id="IPR051448">
    <property type="entry name" value="CdaR-like_regulators"/>
</dbReference>
<reference evidence="2 3" key="1">
    <citation type="submission" date="2016-11" db="EMBL/GenBank/DDBJ databases">
        <authorList>
            <person name="Jaros S."/>
            <person name="Januszkiewicz K."/>
            <person name="Wedrychowicz H."/>
        </authorList>
    </citation>
    <scope>NUCLEOTIDE SEQUENCE [LARGE SCALE GENOMIC DNA]</scope>
    <source>
        <strain evidence="2 3">OK807</strain>
    </source>
</reference>
<evidence type="ECO:0000313" key="3">
    <source>
        <dbReference type="Proteomes" id="UP000181909"/>
    </source>
</evidence>
<dbReference type="PANTHER" id="PTHR33744">
    <property type="entry name" value="CARBOHYDRATE DIACID REGULATOR"/>
    <property type="match status" value="1"/>
</dbReference>
<dbReference type="PANTHER" id="PTHR33744:SF1">
    <property type="entry name" value="DNA-BINDING TRANSCRIPTIONAL ACTIVATOR ADER"/>
    <property type="match status" value="1"/>
</dbReference>
<dbReference type="EMBL" id="FPJO01000001">
    <property type="protein sequence ID" value="SFX14194.1"/>
    <property type="molecule type" value="Genomic_DNA"/>
</dbReference>
<sequence length="499" mass="54157">MTDPMTHRPAEQLDEFLSLVGQTAWKPDADLQAIAEWLPRELGAEVAIVNGAMKTVELSTSGFSERVLEHLEPMLMRLATGRVASAAMDVGTAQVRLEAVGSELPRRVLVLVGSAPLTRRAAALASHTGGILAALHRARETDRMTRGYQQKAHQLRMAVLMALQAGDPLLARRMTTGAVPELLDCDRLRVHILRCEKDERERIAQAYQDPSGYHGDGLMVRCPVYDEHLVCLIADRDGSGAEAADGLAAVLRDLVADNPHYALGISSAHPLPATAEAYGQARHALAVASNTPGRVAGYHGQEPLERLLPRAEAIEWAGSVLGPLTALPELTTEITRLAMHFHRSGVARMLNVSRNTVTAHLGRAQSALGLDLRDVRCRATLALALGVAALHREVGSIPAQPDPPALEELLHTRPAAEWGRTFLEPLRDARYHPVHQTLRTWIEANADAQQTARRLGCSRTTVAAHLRTAERRLTRDLLSTGSGVHDLVHALHLSGETPL</sequence>
<evidence type="ECO:0000313" key="2">
    <source>
        <dbReference type="EMBL" id="SFX14194.1"/>
    </source>
</evidence>
<feature type="domain" description="PucR C-terminal helix-turn-helix" evidence="1">
    <location>
        <begin position="340"/>
        <end position="385"/>
    </location>
</feature>
<feature type="domain" description="PucR C-terminal helix-turn-helix" evidence="1">
    <location>
        <begin position="436"/>
        <end position="479"/>
    </location>
</feature>
<accession>A0A1K1UMZ2</accession>
<organism evidence="2 3">
    <name type="scientific">Streptomyces atratus</name>
    <dbReference type="NCBI Taxonomy" id="1893"/>
    <lineage>
        <taxon>Bacteria</taxon>
        <taxon>Bacillati</taxon>
        <taxon>Actinomycetota</taxon>
        <taxon>Actinomycetes</taxon>
        <taxon>Kitasatosporales</taxon>
        <taxon>Streptomycetaceae</taxon>
        <taxon>Streptomyces</taxon>
    </lineage>
</organism>
<proteinExistence type="predicted"/>
<name>A0A1K1UMZ2_STRAR</name>
<evidence type="ECO:0000259" key="1">
    <source>
        <dbReference type="Pfam" id="PF13556"/>
    </source>
</evidence>
<dbReference type="Gene3D" id="1.10.10.2840">
    <property type="entry name" value="PucR C-terminal helix-turn-helix domain"/>
    <property type="match status" value="2"/>
</dbReference>
<dbReference type="InterPro" id="IPR042070">
    <property type="entry name" value="PucR_C-HTH_sf"/>
</dbReference>